<dbReference type="GO" id="GO:0004364">
    <property type="term" value="F:glutathione transferase activity"/>
    <property type="evidence" value="ECO:0007669"/>
    <property type="project" value="TreeGrafter"/>
</dbReference>
<reference evidence="5" key="1">
    <citation type="submission" date="2021-05" db="EMBL/GenBank/DDBJ databases">
        <title>Genome of Sphingobium sp. strain.</title>
        <authorList>
            <person name="Fan R."/>
        </authorList>
    </citation>
    <scope>NUCLEOTIDE SEQUENCE</scope>
    <source>
        <strain evidence="5">H33</strain>
    </source>
</reference>
<dbReference type="InterPro" id="IPR005955">
    <property type="entry name" value="GST_Zeta"/>
</dbReference>
<dbReference type="PANTHER" id="PTHR42673">
    <property type="entry name" value="MALEYLACETOACETATE ISOMERASE"/>
    <property type="match status" value="1"/>
</dbReference>
<dbReference type="FunFam" id="1.20.1050.10:FF:000017">
    <property type="entry name" value="Maleylacetoacetate isomerase"/>
    <property type="match status" value="1"/>
</dbReference>
<dbReference type="PANTHER" id="PTHR42673:SF4">
    <property type="entry name" value="MALEYLACETOACETATE ISOMERASE"/>
    <property type="match status" value="1"/>
</dbReference>
<dbReference type="NCBIfam" id="TIGR01262">
    <property type="entry name" value="maiA"/>
    <property type="match status" value="1"/>
</dbReference>
<sequence length="222" mass="25410">MITLHGYWRSTASYRVRIALGLKNIDYRHATHDLRTGEQKTDAYLALSPQGLVPTLEEDGAVISQSLAIMEWLDERWPKRPLLPRDPDDRAVVRSMAQIVACDIHPLNNLRVLTALREELNAREDQVQNWIGRWIQEGFDALEILVRRHSGLYSFGDDPSLADCCLIPQIYAANRFSVPLDAYPKLVEIADRANLLEGFSRAAPERQPDSPKEFRRPRKPRS</sequence>
<evidence type="ECO:0000313" key="6">
    <source>
        <dbReference type="Proteomes" id="UP001138757"/>
    </source>
</evidence>
<dbReference type="InterPro" id="IPR034333">
    <property type="entry name" value="GST_Zeta_N"/>
</dbReference>
<dbReference type="InterPro" id="IPR040079">
    <property type="entry name" value="Glutathione_S-Trfase"/>
</dbReference>
<dbReference type="SUPFAM" id="SSF47616">
    <property type="entry name" value="GST C-terminal domain-like"/>
    <property type="match status" value="1"/>
</dbReference>
<dbReference type="PROSITE" id="PS50404">
    <property type="entry name" value="GST_NTER"/>
    <property type="match status" value="1"/>
</dbReference>
<gene>
    <name evidence="5" type="primary">maiA</name>
    <name evidence="5" type="ORF">KK488_20065</name>
</gene>
<dbReference type="GO" id="GO:0016034">
    <property type="term" value="F:maleylacetoacetate isomerase activity"/>
    <property type="evidence" value="ECO:0007669"/>
    <property type="project" value="UniProtKB-EC"/>
</dbReference>
<dbReference type="AlphaFoldDB" id="A0A9X1ITE9"/>
<evidence type="ECO:0000313" key="5">
    <source>
        <dbReference type="EMBL" id="MBT2189252.1"/>
    </source>
</evidence>
<dbReference type="InterPro" id="IPR004045">
    <property type="entry name" value="Glutathione_S-Trfase_N"/>
</dbReference>
<keyword evidence="5" id="KW-0413">Isomerase</keyword>
<name>A0A9X1ITE9_9SPHN</name>
<dbReference type="InterPro" id="IPR034330">
    <property type="entry name" value="GST_Zeta_C"/>
</dbReference>
<dbReference type="SFLD" id="SFLDS00019">
    <property type="entry name" value="Glutathione_Transferase_(cytos"/>
    <property type="match status" value="1"/>
</dbReference>
<dbReference type="InterPro" id="IPR010987">
    <property type="entry name" value="Glutathione-S-Trfase_C-like"/>
</dbReference>
<dbReference type="Pfam" id="PF13409">
    <property type="entry name" value="GST_N_2"/>
    <property type="match status" value="1"/>
</dbReference>
<feature type="region of interest" description="Disordered" evidence="2">
    <location>
        <begin position="200"/>
        <end position="222"/>
    </location>
</feature>
<dbReference type="SUPFAM" id="SSF52833">
    <property type="entry name" value="Thioredoxin-like"/>
    <property type="match status" value="1"/>
</dbReference>
<organism evidence="5 6">
    <name type="scientific">Sphingobium nicotianae</name>
    <dbReference type="NCBI Taxonomy" id="2782607"/>
    <lineage>
        <taxon>Bacteria</taxon>
        <taxon>Pseudomonadati</taxon>
        <taxon>Pseudomonadota</taxon>
        <taxon>Alphaproteobacteria</taxon>
        <taxon>Sphingomonadales</taxon>
        <taxon>Sphingomonadaceae</taxon>
        <taxon>Sphingobium</taxon>
    </lineage>
</organism>
<dbReference type="CDD" id="cd03191">
    <property type="entry name" value="GST_C_Zeta"/>
    <property type="match status" value="1"/>
</dbReference>
<dbReference type="GO" id="GO:0005737">
    <property type="term" value="C:cytoplasm"/>
    <property type="evidence" value="ECO:0007669"/>
    <property type="project" value="InterPro"/>
</dbReference>
<dbReference type="InterPro" id="IPR036249">
    <property type="entry name" value="Thioredoxin-like_sf"/>
</dbReference>
<evidence type="ECO:0000256" key="2">
    <source>
        <dbReference type="SAM" id="MobiDB-lite"/>
    </source>
</evidence>
<evidence type="ECO:0000256" key="1">
    <source>
        <dbReference type="ARBA" id="ARBA00010007"/>
    </source>
</evidence>
<evidence type="ECO:0000259" key="4">
    <source>
        <dbReference type="PROSITE" id="PS50405"/>
    </source>
</evidence>
<dbReference type="GO" id="GO:0006559">
    <property type="term" value="P:L-phenylalanine catabolic process"/>
    <property type="evidence" value="ECO:0007669"/>
    <property type="project" value="TreeGrafter"/>
</dbReference>
<dbReference type="EC" id="5.2.1.2" evidence="5"/>
<feature type="domain" description="GST C-terminal" evidence="4">
    <location>
        <begin position="86"/>
        <end position="221"/>
    </location>
</feature>
<dbReference type="RefSeq" id="WP_214625507.1">
    <property type="nucleotide sequence ID" value="NZ_JAHGAW010000016.1"/>
</dbReference>
<proteinExistence type="inferred from homology"/>
<feature type="compositionally biased region" description="Basic and acidic residues" evidence="2">
    <location>
        <begin position="203"/>
        <end position="214"/>
    </location>
</feature>
<feature type="domain" description="GST N-terminal" evidence="3">
    <location>
        <begin position="1"/>
        <end position="81"/>
    </location>
</feature>
<dbReference type="SFLD" id="SFLDG00358">
    <property type="entry name" value="Main_(cytGST)"/>
    <property type="match status" value="1"/>
</dbReference>
<protein>
    <submittedName>
        <fullName evidence="5">Maleylacetoacetate isomerase</fullName>
        <ecNumber evidence="5">5.2.1.2</ecNumber>
    </submittedName>
</protein>
<accession>A0A9X1ITE9</accession>
<keyword evidence="6" id="KW-1185">Reference proteome</keyword>
<dbReference type="Proteomes" id="UP001138757">
    <property type="component" value="Unassembled WGS sequence"/>
</dbReference>
<dbReference type="PROSITE" id="PS50405">
    <property type="entry name" value="GST_CTER"/>
    <property type="match status" value="1"/>
</dbReference>
<comment type="similarity">
    <text evidence="1">Belongs to the GST superfamily. Zeta family.</text>
</comment>
<dbReference type="Gene3D" id="3.40.30.10">
    <property type="entry name" value="Glutaredoxin"/>
    <property type="match status" value="1"/>
</dbReference>
<dbReference type="CDD" id="cd03042">
    <property type="entry name" value="GST_N_Zeta"/>
    <property type="match status" value="1"/>
</dbReference>
<dbReference type="InterPro" id="IPR036282">
    <property type="entry name" value="Glutathione-S-Trfase_C_sf"/>
</dbReference>
<comment type="caution">
    <text evidence="5">The sequence shown here is derived from an EMBL/GenBank/DDBJ whole genome shotgun (WGS) entry which is preliminary data.</text>
</comment>
<dbReference type="Gene3D" id="1.20.1050.10">
    <property type="match status" value="1"/>
</dbReference>
<dbReference type="GO" id="GO:0006749">
    <property type="term" value="P:glutathione metabolic process"/>
    <property type="evidence" value="ECO:0007669"/>
    <property type="project" value="TreeGrafter"/>
</dbReference>
<dbReference type="EMBL" id="JAHGAW010000016">
    <property type="protein sequence ID" value="MBT2189252.1"/>
    <property type="molecule type" value="Genomic_DNA"/>
</dbReference>
<evidence type="ECO:0000259" key="3">
    <source>
        <dbReference type="PROSITE" id="PS50404"/>
    </source>
</evidence>